<evidence type="ECO:0000256" key="2">
    <source>
        <dbReference type="ARBA" id="ARBA00022475"/>
    </source>
</evidence>
<feature type="transmembrane region" description="Helical" evidence="6">
    <location>
        <begin position="41"/>
        <end position="61"/>
    </location>
</feature>
<name>A0A7U7GE01_9GAMM</name>
<reference evidence="8 9" key="1">
    <citation type="journal article" date="2014" name="ISME J.">
        <title>Candidatus Competibacter-lineage genomes retrieved from metagenomes reveal functional metabolic diversity.</title>
        <authorList>
            <person name="McIlroy S.J."/>
            <person name="Albertsen M."/>
            <person name="Andresen E.K."/>
            <person name="Saunders A.M."/>
            <person name="Kristiansen R."/>
            <person name="Stokholm-Bjerregaard M."/>
            <person name="Nielsen K.L."/>
            <person name="Nielsen P.H."/>
        </authorList>
    </citation>
    <scope>NUCLEOTIDE SEQUENCE [LARGE SCALE GENOMIC DNA]</scope>
    <source>
        <strain evidence="8 9">Run_B_J11</strain>
    </source>
</reference>
<dbReference type="PANTHER" id="PTHR42920">
    <property type="entry name" value="OS03G0707200 PROTEIN-RELATED"/>
    <property type="match status" value="1"/>
</dbReference>
<feature type="transmembrane region" description="Helical" evidence="6">
    <location>
        <begin position="127"/>
        <end position="145"/>
    </location>
</feature>
<dbReference type="GO" id="GO:0005886">
    <property type="term" value="C:plasma membrane"/>
    <property type="evidence" value="ECO:0007669"/>
    <property type="project" value="UniProtKB-SubCell"/>
</dbReference>
<evidence type="ECO:0000256" key="5">
    <source>
        <dbReference type="ARBA" id="ARBA00023136"/>
    </source>
</evidence>
<keyword evidence="2" id="KW-1003">Cell membrane</keyword>
<proteinExistence type="predicted"/>
<dbReference type="SUPFAM" id="SSF103481">
    <property type="entry name" value="Multidrug resistance efflux transporter EmrE"/>
    <property type="match status" value="2"/>
</dbReference>
<dbReference type="InterPro" id="IPR051258">
    <property type="entry name" value="Diverse_Substrate_Transporter"/>
</dbReference>
<dbReference type="Proteomes" id="UP000019184">
    <property type="component" value="Unassembled WGS sequence"/>
</dbReference>
<evidence type="ECO:0000313" key="9">
    <source>
        <dbReference type="Proteomes" id="UP000019184"/>
    </source>
</evidence>
<dbReference type="PANTHER" id="PTHR42920:SF5">
    <property type="entry name" value="EAMA DOMAIN-CONTAINING PROTEIN"/>
    <property type="match status" value="1"/>
</dbReference>
<evidence type="ECO:0000256" key="6">
    <source>
        <dbReference type="SAM" id="Phobius"/>
    </source>
</evidence>
<keyword evidence="5 6" id="KW-0472">Membrane</keyword>
<feature type="domain" description="EamA" evidence="7">
    <location>
        <begin position="16"/>
        <end position="141"/>
    </location>
</feature>
<protein>
    <recommendedName>
        <fullName evidence="7">EamA domain-containing protein</fullName>
    </recommendedName>
</protein>
<feature type="transmembrane region" description="Helical" evidence="6">
    <location>
        <begin position="73"/>
        <end position="90"/>
    </location>
</feature>
<keyword evidence="3 6" id="KW-0812">Transmembrane</keyword>
<comment type="caution">
    <text evidence="8">The sequence shown here is derived from an EMBL/GenBank/DDBJ whole genome shotgun (WGS) entry which is preliminary data.</text>
</comment>
<feature type="transmembrane region" description="Helical" evidence="6">
    <location>
        <begin position="177"/>
        <end position="198"/>
    </location>
</feature>
<feature type="transmembrane region" description="Helical" evidence="6">
    <location>
        <begin position="17"/>
        <end position="35"/>
    </location>
</feature>
<keyword evidence="4 6" id="KW-1133">Transmembrane helix</keyword>
<sequence length="284" mass="30420">MSAGHAVIAADPAHRRAVLMLLATAILWSLGGLLIKGVNWHPVAIAGMRSLIGGSVIALIFRKELKFTGSFEQIGVAVAYAGTVILFVVANKLTTAANAILLQYTAPVYVALFSPWFLGERAQRNDWLSLAAIMVGMLLFFGDALSLSGYLGNGVALLSGFCFAWLTLFLRRHREESAISALVLGNLLAGLIGLPFMFQSMPDAMSWGGLLLLGIVQLGLPYVMYALALRHVRAVEGILIPMMEPVLNPLWVFLLLGETPGSMALLGGAIILGAVLFRAMDKRA</sequence>
<keyword evidence="9" id="KW-1185">Reference proteome</keyword>
<evidence type="ECO:0000256" key="1">
    <source>
        <dbReference type="ARBA" id="ARBA00004651"/>
    </source>
</evidence>
<evidence type="ECO:0000256" key="4">
    <source>
        <dbReference type="ARBA" id="ARBA00022989"/>
    </source>
</evidence>
<dbReference type="InterPro" id="IPR037185">
    <property type="entry name" value="EmrE-like"/>
</dbReference>
<dbReference type="Pfam" id="PF00892">
    <property type="entry name" value="EamA"/>
    <property type="match status" value="2"/>
</dbReference>
<feature type="domain" description="EamA" evidence="7">
    <location>
        <begin position="152"/>
        <end position="277"/>
    </location>
</feature>
<feature type="transmembrane region" description="Helical" evidence="6">
    <location>
        <begin position="204"/>
        <end position="225"/>
    </location>
</feature>
<evidence type="ECO:0000259" key="7">
    <source>
        <dbReference type="Pfam" id="PF00892"/>
    </source>
</evidence>
<accession>A0A7U7GE01</accession>
<dbReference type="InterPro" id="IPR000620">
    <property type="entry name" value="EamA_dom"/>
</dbReference>
<organism evidence="8 9">
    <name type="scientific">Candidatus Contendobacter odensis Run_B_J11</name>
    <dbReference type="NCBI Taxonomy" id="1400861"/>
    <lineage>
        <taxon>Bacteria</taxon>
        <taxon>Pseudomonadati</taxon>
        <taxon>Pseudomonadota</taxon>
        <taxon>Gammaproteobacteria</taxon>
        <taxon>Candidatus Competibacteraceae</taxon>
        <taxon>Candidatus Contendibacter</taxon>
    </lineage>
</organism>
<feature type="transmembrane region" description="Helical" evidence="6">
    <location>
        <begin position="151"/>
        <end position="170"/>
    </location>
</feature>
<dbReference type="AlphaFoldDB" id="A0A7U7GE01"/>
<gene>
    <name evidence="8" type="ORF">BN874_530016</name>
</gene>
<dbReference type="EMBL" id="CBTK010000269">
    <property type="protein sequence ID" value="CDH46587.1"/>
    <property type="molecule type" value="Genomic_DNA"/>
</dbReference>
<dbReference type="RefSeq" id="WP_230314464.1">
    <property type="nucleotide sequence ID" value="NZ_CBTK010000269.1"/>
</dbReference>
<evidence type="ECO:0000256" key="3">
    <source>
        <dbReference type="ARBA" id="ARBA00022692"/>
    </source>
</evidence>
<feature type="transmembrane region" description="Helical" evidence="6">
    <location>
        <begin position="96"/>
        <end position="118"/>
    </location>
</feature>
<evidence type="ECO:0000313" key="8">
    <source>
        <dbReference type="EMBL" id="CDH46587.1"/>
    </source>
</evidence>
<comment type="subcellular location">
    <subcellularLocation>
        <location evidence="1">Cell membrane</location>
        <topology evidence="1">Multi-pass membrane protein</topology>
    </subcellularLocation>
</comment>